<sequence length="508" mass="57465">MKKPLILVYFILTSPKRGYLVLLICFQTCYVLHIVVHAYHSNIIQDFVCVYLRSMTQYVRSNYGMADGKEEPTIMFEDEAYSAQDLHHPRIAENWRDNKYEVLEKAGKALVRVQHFPRCRNILKLQRFISSVCPGTLSTLDELNTFRVCASGVLQILTRELMLMAIARISNGEIEFAQWICQFVREIHRGTLASVAVPQMEGNYYMKSKTEVMLQSVIKTENNIAQISYMHLSILENYIPLLGENGPTSYIVGGADVEAAETICHVLFHCEVAKKVWTRSRFPLPAGGFSVNSVWLNFYHLMSVSKKLPQENEARLSFPWILWQILIARNSFCFEQRMMDEEFIFSKASEEATMWLNLILTSEDGPSSQSENLVARSKWQKPPPGVTKCNVASSWVDPLQKSGAAWIARSHTGIPLVHSRSAVSPVGTTFEAGLRALLCSSEDMHNNLHFKKSLHQFDHCQVMLVSEGINSIALEIASSVIAGQRYQSYIARGGTSWLSPAIRTPAMP</sequence>
<dbReference type="PANTHER" id="PTHR10741">
    <property type="entry name" value="TRANSLIN AND TRANSLIN ASSOCIATED PROTEIN X"/>
    <property type="match status" value="1"/>
</dbReference>
<dbReference type="Proteomes" id="UP000028999">
    <property type="component" value="Unassembled WGS sequence"/>
</dbReference>
<dbReference type="GO" id="GO:0004521">
    <property type="term" value="F:RNA endonuclease activity"/>
    <property type="evidence" value="ECO:0000318"/>
    <property type="project" value="GO_Central"/>
</dbReference>
<dbReference type="OMA" id="WIARSHT"/>
<accession>A0A078JF55</accession>
<dbReference type="InterPro" id="IPR016069">
    <property type="entry name" value="Translin_C"/>
</dbReference>
<dbReference type="STRING" id="3708.A0A078JF55"/>
<dbReference type="GO" id="GO:0043565">
    <property type="term" value="F:sequence-specific DNA binding"/>
    <property type="evidence" value="ECO:0007669"/>
    <property type="project" value="InterPro"/>
</dbReference>
<dbReference type="Gene3D" id="1.20.58.200">
    <property type="entry name" value="Translin, domain 2"/>
    <property type="match status" value="1"/>
</dbReference>
<dbReference type="SUPFAM" id="SSF74784">
    <property type="entry name" value="Translin"/>
    <property type="match status" value="1"/>
</dbReference>
<dbReference type="EMBL" id="LK034723">
    <property type="protein sequence ID" value="CDY65299.1"/>
    <property type="molecule type" value="Genomic_DNA"/>
</dbReference>
<dbReference type="InterPro" id="IPR002848">
    <property type="entry name" value="Translin_fam"/>
</dbReference>
<dbReference type="GO" id="GO:0005737">
    <property type="term" value="C:cytoplasm"/>
    <property type="evidence" value="ECO:0000318"/>
    <property type="project" value="GO_Central"/>
</dbReference>
<dbReference type="Gramene" id="CDY65299">
    <property type="protein sequence ID" value="CDY65299"/>
    <property type="gene ID" value="GSBRNA2T00045557001"/>
</dbReference>
<keyword evidence="2" id="KW-1185">Reference proteome</keyword>
<proteinExistence type="predicted"/>
<evidence type="ECO:0000313" key="1">
    <source>
        <dbReference type="EMBL" id="CDY65299.1"/>
    </source>
</evidence>
<dbReference type="GO" id="GO:0003723">
    <property type="term" value="F:RNA binding"/>
    <property type="evidence" value="ECO:0000318"/>
    <property type="project" value="GO_Central"/>
</dbReference>
<reference evidence="1 2" key="1">
    <citation type="journal article" date="2014" name="Science">
        <title>Plant genetics. Early allopolyploid evolution in the post-Neolithic Brassica napus oilseed genome.</title>
        <authorList>
            <person name="Chalhoub B."/>
            <person name="Denoeud F."/>
            <person name="Liu S."/>
            <person name="Parkin I.A."/>
            <person name="Tang H."/>
            <person name="Wang X."/>
            <person name="Chiquet J."/>
            <person name="Belcram H."/>
            <person name="Tong C."/>
            <person name="Samans B."/>
            <person name="Correa M."/>
            <person name="Da Silva C."/>
            <person name="Just J."/>
            <person name="Falentin C."/>
            <person name="Koh C.S."/>
            <person name="Le Clainche I."/>
            <person name="Bernard M."/>
            <person name="Bento P."/>
            <person name="Noel B."/>
            <person name="Labadie K."/>
            <person name="Alberti A."/>
            <person name="Charles M."/>
            <person name="Arnaud D."/>
            <person name="Guo H."/>
            <person name="Daviaud C."/>
            <person name="Alamery S."/>
            <person name="Jabbari K."/>
            <person name="Zhao M."/>
            <person name="Edger P.P."/>
            <person name="Chelaifa H."/>
            <person name="Tack D."/>
            <person name="Lassalle G."/>
            <person name="Mestiri I."/>
            <person name="Schnel N."/>
            <person name="Le Paslier M.C."/>
            <person name="Fan G."/>
            <person name="Renault V."/>
            <person name="Bayer P.E."/>
            <person name="Golicz A.A."/>
            <person name="Manoli S."/>
            <person name="Lee T.H."/>
            <person name="Thi V.H."/>
            <person name="Chalabi S."/>
            <person name="Hu Q."/>
            <person name="Fan C."/>
            <person name="Tollenaere R."/>
            <person name="Lu Y."/>
            <person name="Battail C."/>
            <person name="Shen J."/>
            <person name="Sidebottom C.H."/>
            <person name="Wang X."/>
            <person name="Canaguier A."/>
            <person name="Chauveau A."/>
            <person name="Berard A."/>
            <person name="Deniot G."/>
            <person name="Guan M."/>
            <person name="Liu Z."/>
            <person name="Sun F."/>
            <person name="Lim Y.P."/>
            <person name="Lyons E."/>
            <person name="Town C.D."/>
            <person name="Bancroft I."/>
            <person name="Wang X."/>
            <person name="Meng J."/>
            <person name="Ma J."/>
            <person name="Pires J.C."/>
            <person name="King G.J."/>
            <person name="Brunel D."/>
            <person name="Delourme R."/>
            <person name="Renard M."/>
            <person name="Aury J.M."/>
            <person name="Adams K.L."/>
            <person name="Batley J."/>
            <person name="Snowdon R.J."/>
            <person name="Tost J."/>
            <person name="Edwards D."/>
            <person name="Zhou Y."/>
            <person name="Hua W."/>
            <person name="Sharpe A.G."/>
            <person name="Paterson A.H."/>
            <person name="Guan C."/>
            <person name="Wincker P."/>
        </authorList>
    </citation>
    <scope>NUCLEOTIDE SEQUENCE [LARGE SCALE GENOMIC DNA]</scope>
    <source>
        <strain evidence="2">cv. Darmor-bzh</strain>
    </source>
</reference>
<organism evidence="1 2">
    <name type="scientific">Brassica napus</name>
    <name type="common">Rape</name>
    <dbReference type="NCBI Taxonomy" id="3708"/>
    <lineage>
        <taxon>Eukaryota</taxon>
        <taxon>Viridiplantae</taxon>
        <taxon>Streptophyta</taxon>
        <taxon>Embryophyta</taxon>
        <taxon>Tracheophyta</taxon>
        <taxon>Spermatophyta</taxon>
        <taxon>Magnoliopsida</taxon>
        <taxon>eudicotyledons</taxon>
        <taxon>Gunneridae</taxon>
        <taxon>Pentapetalae</taxon>
        <taxon>rosids</taxon>
        <taxon>malvids</taxon>
        <taxon>Brassicales</taxon>
        <taxon>Brassicaceae</taxon>
        <taxon>Brassiceae</taxon>
        <taxon>Brassica</taxon>
    </lineage>
</organism>
<dbReference type="AlphaFoldDB" id="A0A078JF55"/>
<evidence type="ECO:0000313" key="2">
    <source>
        <dbReference type="Proteomes" id="UP000028999"/>
    </source>
</evidence>
<dbReference type="PaxDb" id="3708-A0A078JF55"/>
<gene>
    <name evidence="1" type="primary">BnaCnng46470D</name>
    <name evidence="1" type="ORF">GSBRNA2T00045557001</name>
</gene>
<dbReference type="GO" id="GO:0005634">
    <property type="term" value="C:nucleus"/>
    <property type="evidence" value="ECO:0000318"/>
    <property type="project" value="GO_Central"/>
</dbReference>
<name>A0A078JF55_BRANA</name>
<protein>
    <submittedName>
        <fullName evidence="1">BnaCnng46470D protein</fullName>
    </submittedName>
</protein>
<dbReference type="InterPro" id="IPR036081">
    <property type="entry name" value="Translin_sf"/>
</dbReference>